<evidence type="ECO:0000313" key="3">
    <source>
        <dbReference type="EMBL" id="CAE0355349.1"/>
    </source>
</evidence>
<proteinExistence type="predicted"/>
<gene>
    <name evidence="3" type="ORF">EHAR0213_LOCUS14266</name>
</gene>
<protein>
    <recommendedName>
        <fullName evidence="2">O-acyltransferase WSD1 C-terminal domain-containing protein</fullName>
    </recommendedName>
</protein>
<dbReference type="Pfam" id="PF06974">
    <property type="entry name" value="WS_DGAT_C"/>
    <property type="match status" value="1"/>
</dbReference>
<keyword evidence="1" id="KW-0472">Membrane</keyword>
<dbReference type="EMBL" id="HBII01034350">
    <property type="protein sequence ID" value="CAE0355349.1"/>
    <property type="molecule type" value="Transcribed_RNA"/>
</dbReference>
<dbReference type="AlphaFoldDB" id="A0A7S3NAN4"/>
<dbReference type="PANTHER" id="PTHR31650:SF1">
    <property type="entry name" value="WAX ESTER SYNTHASE_DIACYLGLYCEROL ACYLTRANSFERASE 4-RELATED"/>
    <property type="match status" value="1"/>
</dbReference>
<reference evidence="3" key="1">
    <citation type="submission" date="2021-01" db="EMBL/GenBank/DDBJ databases">
        <authorList>
            <person name="Corre E."/>
            <person name="Pelletier E."/>
            <person name="Niang G."/>
            <person name="Scheremetjew M."/>
            <person name="Finn R."/>
            <person name="Kale V."/>
            <person name="Holt S."/>
            <person name="Cochrane G."/>
            <person name="Meng A."/>
            <person name="Brown T."/>
            <person name="Cohen L."/>
        </authorList>
    </citation>
    <scope>NUCLEOTIDE SEQUENCE</scope>
    <source>
        <strain evidence="3">FSP1.4</strain>
    </source>
</reference>
<evidence type="ECO:0000256" key="1">
    <source>
        <dbReference type="SAM" id="Phobius"/>
    </source>
</evidence>
<organism evidence="3">
    <name type="scientific">Euplotes harpa</name>
    <dbReference type="NCBI Taxonomy" id="151035"/>
    <lineage>
        <taxon>Eukaryota</taxon>
        <taxon>Sar</taxon>
        <taxon>Alveolata</taxon>
        <taxon>Ciliophora</taxon>
        <taxon>Intramacronucleata</taxon>
        <taxon>Spirotrichea</taxon>
        <taxon>Hypotrichia</taxon>
        <taxon>Euplotida</taxon>
        <taxon>Euplotidae</taxon>
        <taxon>Euplotes</taxon>
    </lineage>
</organism>
<name>A0A7S3NAN4_9SPIT</name>
<feature type="domain" description="O-acyltransferase WSD1 C-terminal" evidence="2">
    <location>
        <begin position="174"/>
        <end position="308"/>
    </location>
</feature>
<feature type="transmembrane region" description="Helical" evidence="1">
    <location>
        <begin position="256"/>
        <end position="275"/>
    </location>
</feature>
<keyword evidence="1" id="KW-1133">Transmembrane helix</keyword>
<dbReference type="InterPro" id="IPR045034">
    <property type="entry name" value="O-acyltransferase_WSD1-like"/>
</dbReference>
<dbReference type="GO" id="GO:0008374">
    <property type="term" value="F:O-acyltransferase activity"/>
    <property type="evidence" value="ECO:0007669"/>
    <property type="project" value="InterPro"/>
</dbReference>
<dbReference type="PANTHER" id="PTHR31650">
    <property type="entry name" value="O-ACYLTRANSFERASE (WSD1-LIKE) FAMILY PROTEIN"/>
    <property type="match status" value="1"/>
</dbReference>
<accession>A0A7S3NAN4</accession>
<feature type="transmembrane region" description="Helical" evidence="1">
    <location>
        <begin position="57"/>
        <end position="77"/>
    </location>
</feature>
<dbReference type="GO" id="GO:0019432">
    <property type="term" value="P:triglyceride biosynthetic process"/>
    <property type="evidence" value="ECO:0007669"/>
    <property type="project" value="TreeGrafter"/>
</dbReference>
<keyword evidence="1" id="KW-0812">Transmembrane</keyword>
<evidence type="ECO:0000259" key="2">
    <source>
        <dbReference type="Pfam" id="PF06974"/>
    </source>
</evidence>
<feature type="transmembrane region" description="Helical" evidence="1">
    <location>
        <begin position="200"/>
        <end position="219"/>
    </location>
</feature>
<dbReference type="GO" id="GO:0005886">
    <property type="term" value="C:plasma membrane"/>
    <property type="evidence" value="ECO:0007669"/>
    <property type="project" value="TreeGrafter"/>
</dbReference>
<sequence length="317" mass="36312">MRFVENYSEETSMIFIKCHHSLTDGMGIITLFAFLNDESFCPKLIPDLKKPSLLQKLMVACYIPIALVIQYSVTIFYDRKKQNQIFHTPDGKNSGESIFMLSKTYDFNDLRKCYKKYEHVTFNNYIMGVVGMSLKEWYAKNGVQDPGDMIMSVPVNMKIFPKRVEDIDLNNGTSVVTIQVPLVDDLKDAIYKSKARFNKYFNLPTLMASLNLQAFFSYVPPGIGRLVYSVVTKDIDFVLSNVSGAREPLYLCNKEIVSITVFLGLFSNVNMNVIINSYNQKVKVQITADRKMQMPPKEFMALVEANLDRNILEAKRD</sequence>
<dbReference type="InterPro" id="IPR009721">
    <property type="entry name" value="O-acyltransferase_WSD1_C"/>
</dbReference>